<proteinExistence type="predicted"/>
<dbReference type="InParanoid" id="A0A0C3FB04"/>
<reference evidence="3" key="2">
    <citation type="submission" date="2015-01" db="EMBL/GenBank/DDBJ databases">
        <title>Evolutionary Origins and Diversification of the Mycorrhizal Mutualists.</title>
        <authorList>
            <consortium name="DOE Joint Genome Institute"/>
            <consortium name="Mycorrhizal Genomics Consortium"/>
            <person name="Kohler A."/>
            <person name="Kuo A."/>
            <person name="Nagy L.G."/>
            <person name="Floudas D."/>
            <person name="Copeland A."/>
            <person name="Barry K.W."/>
            <person name="Cichocki N."/>
            <person name="Veneault-Fourrey C."/>
            <person name="LaButti K."/>
            <person name="Lindquist E.A."/>
            <person name="Lipzen A."/>
            <person name="Lundell T."/>
            <person name="Morin E."/>
            <person name="Murat C."/>
            <person name="Riley R."/>
            <person name="Ohm R."/>
            <person name="Sun H."/>
            <person name="Tunlid A."/>
            <person name="Henrissat B."/>
            <person name="Grigoriev I.V."/>
            <person name="Hibbett D.S."/>
            <person name="Martin F."/>
        </authorList>
    </citation>
    <scope>NUCLEOTIDE SEQUENCE [LARGE SCALE GENOMIC DNA]</scope>
    <source>
        <strain evidence="3">F 1598</strain>
    </source>
</reference>
<organism evidence="2 3">
    <name type="scientific">Piloderma croceum (strain F 1598)</name>
    <dbReference type="NCBI Taxonomy" id="765440"/>
    <lineage>
        <taxon>Eukaryota</taxon>
        <taxon>Fungi</taxon>
        <taxon>Dikarya</taxon>
        <taxon>Basidiomycota</taxon>
        <taxon>Agaricomycotina</taxon>
        <taxon>Agaricomycetes</taxon>
        <taxon>Agaricomycetidae</taxon>
        <taxon>Atheliales</taxon>
        <taxon>Atheliaceae</taxon>
        <taxon>Piloderma</taxon>
    </lineage>
</organism>
<keyword evidence="3" id="KW-1185">Reference proteome</keyword>
<dbReference type="EMBL" id="KN833030">
    <property type="protein sequence ID" value="KIM76906.1"/>
    <property type="molecule type" value="Genomic_DNA"/>
</dbReference>
<evidence type="ECO:0000313" key="2">
    <source>
        <dbReference type="EMBL" id="KIM76906.1"/>
    </source>
</evidence>
<dbReference type="AlphaFoldDB" id="A0A0C3FB04"/>
<dbReference type="Proteomes" id="UP000054166">
    <property type="component" value="Unassembled WGS sequence"/>
</dbReference>
<sequence length="297" mass="33499">MLVHAVMDLLRGSLTVVPEKDERKKEEKRMLMSLEVWSKAQNLLAKLDSHLKGTCTLTELQDLYDRFVTFLEALRVEKLPAEFLEIKRNAHKVMRPYHSQTLQLVSQCRTLAGYFLKYNNAKNLEALVAALEAAVNALKEATNAINKIEQHTESAAAVKAFANARAEIEKCFKQYDLESGASERSKNMEMAQKKDKERLEQLNTRFSKGDTSKPASLSLIKVTLKVNGKPDVTYETEDTTALSAILWKRAQNEPSLLQGHFEHIASGKRERERIGHNNQVKQIGGTGSTRILYLVSA</sequence>
<dbReference type="OrthoDB" id="2953592at2759"/>
<name>A0A0C3FB04_PILCF</name>
<reference evidence="2 3" key="1">
    <citation type="submission" date="2014-04" db="EMBL/GenBank/DDBJ databases">
        <authorList>
            <consortium name="DOE Joint Genome Institute"/>
            <person name="Kuo A."/>
            <person name="Tarkka M."/>
            <person name="Buscot F."/>
            <person name="Kohler A."/>
            <person name="Nagy L.G."/>
            <person name="Floudas D."/>
            <person name="Copeland A."/>
            <person name="Barry K.W."/>
            <person name="Cichocki N."/>
            <person name="Veneault-Fourrey C."/>
            <person name="LaButti K."/>
            <person name="Lindquist E.A."/>
            <person name="Lipzen A."/>
            <person name="Lundell T."/>
            <person name="Morin E."/>
            <person name="Murat C."/>
            <person name="Sun H."/>
            <person name="Tunlid A."/>
            <person name="Henrissat B."/>
            <person name="Grigoriev I.V."/>
            <person name="Hibbett D.S."/>
            <person name="Martin F."/>
            <person name="Nordberg H.P."/>
            <person name="Cantor M.N."/>
            <person name="Hua S.X."/>
        </authorList>
    </citation>
    <scope>NUCLEOTIDE SEQUENCE [LARGE SCALE GENOMIC DNA]</scope>
    <source>
        <strain evidence="2 3">F 1598</strain>
    </source>
</reference>
<accession>A0A0C3FB04</accession>
<keyword evidence="1" id="KW-0175">Coiled coil</keyword>
<protein>
    <submittedName>
        <fullName evidence="2">Uncharacterized protein</fullName>
    </submittedName>
</protein>
<gene>
    <name evidence="2" type="ORF">PILCRDRAFT_634896</name>
</gene>
<feature type="coiled-coil region" evidence="1">
    <location>
        <begin position="121"/>
        <end position="151"/>
    </location>
</feature>
<dbReference type="HOGENOM" id="CLU_937234_0_0_1"/>
<evidence type="ECO:0000313" key="3">
    <source>
        <dbReference type="Proteomes" id="UP000054166"/>
    </source>
</evidence>
<evidence type="ECO:0000256" key="1">
    <source>
        <dbReference type="SAM" id="Coils"/>
    </source>
</evidence>